<organism evidence="1 2">
    <name type="scientific">Caldibacillus debilis</name>
    <dbReference type="NCBI Taxonomy" id="301148"/>
    <lineage>
        <taxon>Bacteria</taxon>
        <taxon>Bacillati</taxon>
        <taxon>Bacillota</taxon>
        <taxon>Bacilli</taxon>
        <taxon>Bacillales</taxon>
        <taxon>Bacillaceae</taxon>
        <taxon>Caldibacillus</taxon>
    </lineage>
</organism>
<evidence type="ECO:0000313" key="2">
    <source>
        <dbReference type="Proteomes" id="UP000075683"/>
    </source>
</evidence>
<evidence type="ECO:0000313" key="1">
    <source>
        <dbReference type="EMBL" id="KYD08428.1"/>
    </source>
</evidence>
<dbReference type="AlphaFoldDB" id="A0A150L7Y0"/>
<dbReference type="EMBL" id="LQYT01000140">
    <property type="protein sequence ID" value="KYD08428.1"/>
    <property type="molecule type" value="Genomic_DNA"/>
</dbReference>
<proteinExistence type="predicted"/>
<protein>
    <submittedName>
        <fullName evidence="1">Uncharacterized protein</fullName>
    </submittedName>
</protein>
<comment type="caution">
    <text evidence="1">The sequence shown here is derived from an EMBL/GenBank/DDBJ whole genome shotgun (WGS) entry which is preliminary data.</text>
</comment>
<accession>A0A150L7Y0</accession>
<dbReference type="Proteomes" id="UP000075683">
    <property type="component" value="Unassembled WGS sequence"/>
</dbReference>
<reference evidence="1 2" key="1">
    <citation type="submission" date="2016-01" db="EMBL/GenBank/DDBJ databases">
        <title>Draft Genome Sequences of Seven Thermophilic Sporeformers Isolated from Foods.</title>
        <authorList>
            <person name="Berendsen E.M."/>
            <person name="Wells-Bennik M.H."/>
            <person name="Krawcyk A.O."/>
            <person name="De Jong A."/>
            <person name="Holsappel S."/>
            <person name="Eijlander R.T."/>
            <person name="Kuipers O.P."/>
        </authorList>
    </citation>
    <scope>NUCLEOTIDE SEQUENCE [LARGE SCALE GENOMIC DNA]</scope>
    <source>
        <strain evidence="1 2">B4135</strain>
    </source>
</reference>
<gene>
    <name evidence="1" type="ORF">B4135_4145</name>
</gene>
<name>A0A150L7Y0_9BACI</name>
<sequence>MNEAEEADGQERYNNWKNCKVLKNFARIPISPEFHHTGWD</sequence>